<evidence type="ECO:0000313" key="1">
    <source>
        <dbReference type="EMBL" id="CAH2226614.1"/>
    </source>
</evidence>
<evidence type="ECO:0000313" key="2">
    <source>
        <dbReference type="Proteomes" id="UP000838756"/>
    </source>
</evidence>
<dbReference type="OrthoDB" id="418748at2759"/>
<gene>
    <name evidence="1" type="primary">jg8366</name>
    <name evidence="1" type="ORF">PAEG_LOCUS7309</name>
</gene>
<organism evidence="1 2">
    <name type="scientific">Pararge aegeria aegeria</name>
    <dbReference type="NCBI Taxonomy" id="348720"/>
    <lineage>
        <taxon>Eukaryota</taxon>
        <taxon>Metazoa</taxon>
        <taxon>Ecdysozoa</taxon>
        <taxon>Arthropoda</taxon>
        <taxon>Hexapoda</taxon>
        <taxon>Insecta</taxon>
        <taxon>Pterygota</taxon>
        <taxon>Neoptera</taxon>
        <taxon>Endopterygota</taxon>
        <taxon>Lepidoptera</taxon>
        <taxon>Glossata</taxon>
        <taxon>Ditrysia</taxon>
        <taxon>Papilionoidea</taxon>
        <taxon>Nymphalidae</taxon>
        <taxon>Satyrinae</taxon>
        <taxon>Satyrini</taxon>
        <taxon>Parargina</taxon>
        <taxon>Pararge</taxon>
    </lineage>
</organism>
<dbReference type="Proteomes" id="UP000838756">
    <property type="component" value="Unassembled WGS sequence"/>
</dbReference>
<reference evidence="1" key="1">
    <citation type="submission" date="2022-03" db="EMBL/GenBank/DDBJ databases">
        <authorList>
            <person name="Lindestad O."/>
        </authorList>
    </citation>
    <scope>NUCLEOTIDE SEQUENCE</scope>
</reference>
<name>A0A8S4R0Y0_9NEOP</name>
<protein>
    <submittedName>
        <fullName evidence="1">Jg8366 protein</fullName>
    </submittedName>
</protein>
<proteinExistence type="predicted"/>
<accession>A0A8S4R0Y0</accession>
<keyword evidence="2" id="KW-1185">Reference proteome</keyword>
<dbReference type="AlphaFoldDB" id="A0A8S4R0Y0"/>
<sequence>MLCNFSNIFANIKSPPTIDGRPLNQVDRFKYLGSVINTRANTEDGIQSSRINTGWLNFRCLTGVLCDAKLPITLKGTVYKRPDDRLCSMGPNAGE</sequence>
<dbReference type="EMBL" id="CAKXAJ010021678">
    <property type="protein sequence ID" value="CAH2226614.1"/>
    <property type="molecule type" value="Genomic_DNA"/>
</dbReference>
<comment type="caution">
    <text evidence="1">The sequence shown here is derived from an EMBL/GenBank/DDBJ whole genome shotgun (WGS) entry which is preliminary data.</text>
</comment>